<evidence type="ECO:0000313" key="2">
    <source>
        <dbReference type="Proteomes" id="UP000092695"/>
    </source>
</evidence>
<keyword evidence="2" id="KW-1185">Reference proteome</keyword>
<dbReference type="KEGG" id="woc:BA177_10325"/>
<name>A0A193LKR0_9GAMM</name>
<gene>
    <name evidence="1" type="ORF">BA177_10325</name>
</gene>
<dbReference type="AlphaFoldDB" id="A0A193LKR0"/>
<proteinExistence type="predicted"/>
<evidence type="ECO:0008006" key="3">
    <source>
        <dbReference type="Google" id="ProtNLM"/>
    </source>
</evidence>
<dbReference type="EMBL" id="CP016268">
    <property type="protein sequence ID" value="ANO53150.1"/>
    <property type="molecule type" value="Genomic_DNA"/>
</dbReference>
<dbReference type="Proteomes" id="UP000092695">
    <property type="component" value="Chromosome"/>
</dbReference>
<protein>
    <recommendedName>
        <fullName evidence="3">Peptidase M61 catalytic domain-containing protein</fullName>
    </recommendedName>
</protein>
<accession>A0A193LKR0</accession>
<evidence type="ECO:0000313" key="1">
    <source>
        <dbReference type="EMBL" id="ANO53150.1"/>
    </source>
</evidence>
<sequence>MICGYACGALAADASGERIYDVVYTVRPLPDSHSAEVEMAVSQTRGMLRQLSMDLPGDNFSGFHGDGEIAVEGKELHWSPPRDGGNLRWTVSINHQRDNATYDAWLDADWAVFRASDIIPPARTRALKGAQSRTYLQFDLPEQWSSLTQYAERAGRYRVQNPERRFDRPTGWILLGKIGVRIETIAGVRVLVGGPAGHAVRRLDLLALLHWTLPHLKGVLPDFPSRLTIISAGENMWRGGLSGPRSLFLHAELPLISENATSTLLHEILHLGTRFSAGPGADWIVEGFAEYYSLELLRRSRSISKKRFDTAIENLVEWGESAESLCTPQSTGATTARAVGIIAALHKELRRSGGDPLDDLLRNLVAADSKVSVTELRSLASEIHGSMPKALSARNLRGCKL</sequence>
<dbReference type="STRING" id="1548547.BA177_10325"/>
<organism evidence="1 2">
    <name type="scientific">Woeseia oceani</name>
    <dbReference type="NCBI Taxonomy" id="1548547"/>
    <lineage>
        <taxon>Bacteria</taxon>
        <taxon>Pseudomonadati</taxon>
        <taxon>Pseudomonadota</taxon>
        <taxon>Gammaproteobacteria</taxon>
        <taxon>Woeseiales</taxon>
        <taxon>Woeseiaceae</taxon>
        <taxon>Woeseia</taxon>
    </lineage>
</organism>
<reference evidence="1 2" key="1">
    <citation type="submission" date="2016-06" db="EMBL/GenBank/DDBJ databases">
        <title>Complete genome sequence of a deep-branching marine Gamma Proteobacterium Woeseia oceani type strain XK5.</title>
        <authorList>
            <person name="Mu D."/>
            <person name="Du Z."/>
        </authorList>
    </citation>
    <scope>NUCLEOTIDE SEQUENCE [LARGE SCALE GENOMIC DNA]</scope>
    <source>
        <strain evidence="1 2">XK5</strain>
    </source>
</reference>